<protein>
    <recommendedName>
        <fullName evidence="4">Porin family protein</fullName>
    </recommendedName>
</protein>
<accession>A0A516GQD0</accession>
<evidence type="ECO:0000256" key="1">
    <source>
        <dbReference type="SAM" id="SignalP"/>
    </source>
</evidence>
<organism evidence="2 3">
    <name type="scientific">Formosa sediminum</name>
    <dbReference type="NCBI Taxonomy" id="2594004"/>
    <lineage>
        <taxon>Bacteria</taxon>
        <taxon>Pseudomonadati</taxon>
        <taxon>Bacteroidota</taxon>
        <taxon>Flavobacteriia</taxon>
        <taxon>Flavobacteriales</taxon>
        <taxon>Flavobacteriaceae</taxon>
        <taxon>Formosa</taxon>
    </lineage>
</organism>
<name>A0A516GQD0_9FLAO</name>
<reference evidence="2 3" key="1">
    <citation type="submission" date="2019-07" db="EMBL/GenBank/DDBJ databases">
        <title>Genome sequencing for Formosa sp. PS13.</title>
        <authorList>
            <person name="Park S.-J."/>
        </authorList>
    </citation>
    <scope>NUCLEOTIDE SEQUENCE [LARGE SCALE GENOMIC DNA]</scope>
    <source>
        <strain evidence="2 3">PS13</strain>
    </source>
</reference>
<evidence type="ECO:0000313" key="2">
    <source>
        <dbReference type="EMBL" id="QDO93709.1"/>
    </source>
</evidence>
<sequence>MKKITAILFFLMCTTFAYSQYRGYDEWIASVGINIVDNSAFKDPLKGTEDWSFSTPITLGIEYKFDEYWALSSMISFNKIDDFYVDYGQSQETGLSQGWLDESGSYFSFDVNGKFYYDELIARNDKIDAYAGLGLGYFDVNEESNISGNFLLGLRFWFAPEYGVRVQSMAKFAFDNEKVYANNNFIHSIEFLYRF</sequence>
<dbReference type="RefSeq" id="WP_143380611.1">
    <property type="nucleotide sequence ID" value="NZ_CP041637.1"/>
</dbReference>
<dbReference type="EMBL" id="CP041637">
    <property type="protein sequence ID" value="QDO93709.1"/>
    <property type="molecule type" value="Genomic_DNA"/>
</dbReference>
<dbReference type="Proteomes" id="UP000319209">
    <property type="component" value="Chromosome"/>
</dbReference>
<keyword evidence="1" id="KW-0732">Signal</keyword>
<dbReference type="InterPro" id="IPR011250">
    <property type="entry name" value="OMP/PagP_B-barrel"/>
</dbReference>
<dbReference type="KEGG" id="fop:FNB79_06870"/>
<feature type="signal peptide" evidence="1">
    <location>
        <begin position="1"/>
        <end position="19"/>
    </location>
</feature>
<dbReference type="Gene3D" id="2.40.160.20">
    <property type="match status" value="1"/>
</dbReference>
<feature type="chain" id="PRO_5021812669" description="Porin family protein" evidence="1">
    <location>
        <begin position="20"/>
        <end position="195"/>
    </location>
</feature>
<keyword evidence="3" id="KW-1185">Reference proteome</keyword>
<evidence type="ECO:0000313" key="3">
    <source>
        <dbReference type="Proteomes" id="UP000319209"/>
    </source>
</evidence>
<proteinExistence type="predicted"/>
<dbReference type="AlphaFoldDB" id="A0A516GQD0"/>
<dbReference type="SUPFAM" id="SSF56925">
    <property type="entry name" value="OMPA-like"/>
    <property type="match status" value="1"/>
</dbReference>
<evidence type="ECO:0008006" key="4">
    <source>
        <dbReference type="Google" id="ProtNLM"/>
    </source>
</evidence>
<gene>
    <name evidence="2" type="ORF">FNB79_06870</name>
</gene>
<dbReference type="OrthoDB" id="1367362at2"/>